<comment type="caution">
    <text evidence="1">The sequence shown here is derived from an EMBL/GenBank/DDBJ whole genome shotgun (WGS) entry which is preliminary data.</text>
</comment>
<accession>A0A1J5R7B4</accession>
<gene>
    <name evidence="1" type="ORF">GALL_262490</name>
</gene>
<evidence type="ECO:0000313" key="1">
    <source>
        <dbReference type="EMBL" id="OIQ91878.1"/>
    </source>
</evidence>
<name>A0A1J5R7B4_9ZZZZ</name>
<dbReference type="EMBL" id="MLJW01000247">
    <property type="protein sequence ID" value="OIQ91878.1"/>
    <property type="molecule type" value="Genomic_DNA"/>
</dbReference>
<proteinExistence type="predicted"/>
<sequence>MTSSTSNKRIVIIAEPNGAGKTTFAKIKGVSIAIILHWMRDVSAFDAQ</sequence>
<reference evidence="1" key="1">
    <citation type="submission" date="2016-10" db="EMBL/GenBank/DDBJ databases">
        <title>Sequence of Gallionella enrichment culture.</title>
        <authorList>
            <person name="Poehlein A."/>
            <person name="Muehling M."/>
            <person name="Daniel R."/>
        </authorList>
    </citation>
    <scope>NUCLEOTIDE SEQUENCE</scope>
</reference>
<organism evidence="1">
    <name type="scientific">mine drainage metagenome</name>
    <dbReference type="NCBI Taxonomy" id="410659"/>
    <lineage>
        <taxon>unclassified sequences</taxon>
        <taxon>metagenomes</taxon>
        <taxon>ecological metagenomes</taxon>
    </lineage>
</organism>
<dbReference type="AlphaFoldDB" id="A0A1J5R7B4"/>
<protein>
    <submittedName>
        <fullName evidence="1">Uncharacterized protein</fullName>
    </submittedName>
</protein>